<dbReference type="EMBL" id="LDJX01000003">
    <property type="protein sequence ID" value="KPM31955.1"/>
    <property type="molecule type" value="Genomic_DNA"/>
</dbReference>
<evidence type="ECO:0000313" key="3">
    <source>
        <dbReference type="Proteomes" id="UP000050280"/>
    </source>
</evidence>
<keyword evidence="3" id="KW-1185">Reference proteome</keyword>
<name>A0A0P7AVI9_9FLAO</name>
<proteinExistence type="predicted"/>
<accession>A0A0P7AVI9</accession>
<organism evidence="2 3">
    <name type="scientific">Croceitalea dokdonensis DOKDO 023</name>
    <dbReference type="NCBI Taxonomy" id="1300341"/>
    <lineage>
        <taxon>Bacteria</taxon>
        <taxon>Pseudomonadati</taxon>
        <taxon>Bacteroidota</taxon>
        <taxon>Flavobacteriia</taxon>
        <taxon>Flavobacteriales</taxon>
        <taxon>Flavobacteriaceae</taxon>
        <taxon>Croceitalea</taxon>
    </lineage>
</organism>
<keyword evidence="1" id="KW-0472">Membrane</keyword>
<evidence type="ECO:0000256" key="1">
    <source>
        <dbReference type="SAM" id="Phobius"/>
    </source>
</evidence>
<dbReference type="AlphaFoldDB" id="A0A0P7AVI9"/>
<sequence>MSPSALGIHGLLKSIFRWLLITIAAVALGHFGVAIKEL</sequence>
<dbReference type="Proteomes" id="UP000050280">
    <property type="component" value="Unassembled WGS sequence"/>
</dbReference>
<reference evidence="2 3" key="1">
    <citation type="submission" date="2015-09" db="EMBL/GenBank/DDBJ databases">
        <title>Genome sequence of the marine flavobacterium Croceitalea dokdonensis DOKDO 023 that contains proton- and sodium-pumping rhodopsins.</title>
        <authorList>
            <person name="Kwon S.-K."/>
            <person name="Lee H.K."/>
            <person name="Kwak M.-J."/>
            <person name="Kim J.F."/>
        </authorList>
    </citation>
    <scope>NUCLEOTIDE SEQUENCE [LARGE SCALE GENOMIC DNA]</scope>
    <source>
        <strain evidence="2 3">DOKDO 023</strain>
    </source>
</reference>
<evidence type="ECO:0000313" key="2">
    <source>
        <dbReference type="EMBL" id="KPM31955.1"/>
    </source>
</evidence>
<keyword evidence="1" id="KW-0812">Transmembrane</keyword>
<dbReference type="STRING" id="1300341.I595_1603"/>
<protein>
    <submittedName>
        <fullName evidence="2">Uncharacterized protein</fullName>
    </submittedName>
</protein>
<keyword evidence="1" id="KW-1133">Transmembrane helix</keyword>
<feature type="transmembrane region" description="Helical" evidence="1">
    <location>
        <begin position="15"/>
        <end position="35"/>
    </location>
</feature>
<comment type="caution">
    <text evidence="2">The sequence shown here is derived from an EMBL/GenBank/DDBJ whole genome shotgun (WGS) entry which is preliminary data.</text>
</comment>
<gene>
    <name evidence="2" type="ORF">I595_1603</name>
</gene>